<keyword evidence="5" id="KW-1185">Reference proteome</keyword>
<evidence type="ECO:0000256" key="2">
    <source>
        <dbReference type="ARBA" id="ARBA00023163"/>
    </source>
</evidence>
<dbReference type="KEGG" id="vaq:FIV01_09630"/>
<evidence type="ECO:0000313" key="4">
    <source>
        <dbReference type="EMBL" id="QFT26686.1"/>
    </source>
</evidence>
<sequence>MARRNDHTREELISITLNTVKDFLNDNSYHELSLRKVANMIGYVPSTLVNVFGSYNLLLLHAVAQTLDELASEAKEVVEQSPDTKTALYQLAYCYHDFAKTHPHRWQLIFEHNMNGEVLPEWQAERIANMTGMLEQLLSHLAPQRTKQEVLQASRVLWSGVHGITLLSVDDKFFAAEPIDGKKLIDDLLSSYIANW</sequence>
<evidence type="ECO:0000313" key="5">
    <source>
        <dbReference type="Proteomes" id="UP000326936"/>
    </source>
</evidence>
<gene>
    <name evidence="4" type="ORF">FIV01_09630</name>
</gene>
<dbReference type="RefSeq" id="WP_152430790.1">
    <property type="nucleotide sequence ID" value="NZ_CBCSDK010000019.1"/>
</dbReference>
<name>A0A5P9CKE6_9VIBR</name>
<dbReference type="InterPro" id="IPR036271">
    <property type="entry name" value="Tet_transcr_reg_TetR-rel_C_sf"/>
</dbReference>
<dbReference type="Pfam" id="PF13305">
    <property type="entry name" value="TetR_C_33"/>
    <property type="match status" value="1"/>
</dbReference>
<keyword evidence="2" id="KW-0804">Transcription</keyword>
<dbReference type="SUPFAM" id="SSF48498">
    <property type="entry name" value="Tetracyclin repressor-like, C-terminal domain"/>
    <property type="match status" value="1"/>
</dbReference>
<dbReference type="Gene3D" id="1.10.357.10">
    <property type="entry name" value="Tetracycline Repressor, domain 2"/>
    <property type="match status" value="1"/>
</dbReference>
<dbReference type="InterPro" id="IPR009057">
    <property type="entry name" value="Homeodomain-like_sf"/>
</dbReference>
<organism evidence="4 5">
    <name type="scientific">Vibrio aquimaris</name>
    <dbReference type="NCBI Taxonomy" id="2587862"/>
    <lineage>
        <taxon>Bacteria</taxon>
        <taxon>Pseudomonadati</taxon>
        <taxon>Pseudomonadota</taxon>
        <taxon>Gammaproteobacteria</taxon>
        <taxon>Vibrionales</taxon>
        <taxon>Vibrionaceae</taxon>
        <taxon>Vibrio</taxon>
    </lineage>
</organism>
<reference evidence="4 5" key="1">
    <citation type="submission" date="2019-10" db="EMBL/GenBank/DDBJ databases">
        <title>Complete genome sequence of Vibrio sp. strain THAF100, isolated from non-filtered water from the water column of tank 6 of a marine aquarium containing stony-coral fragments. Water maintained at 26 degree C.</title>
        <authorList>
            <person name="Ruckert C."/>
            <person name="Franco A."/>
            <person name="Kalinowski J."/>
            <person name="Glaeser S."/>
        </authorList>
    </citation>
    <scope>NUCLEOTIDE SEQUENCE [LARGE SCALE GENOMIC DNA]</scope>
    <source>
        <strain evidence="4 5">THAF100</strain>
    </source>
</reference>
<keyword evidence="1" id="KW-0805">Transcription regulation</keyword>
<accession>A0A5P9CKE6</accession>
<dbReference type="OrthoDB" id="7223515at2"/>
<feature type="domain" description="HTH-type transcriptional regulator MT1864/Rv1816-like C-terminal" evidence="3">
    <location>
        <begin position="89"/>
        <end position="190"/>
    </location>
</feature>
<dbReference type="AlphaFoldDB" id="A0A5P9CKE6"/>
<proteinExistence type="predicted"/>
<evidence type="ECO:0000259" key="3">
    <source>
        <dbReference type="Pfam" id="PF13305"/>
    </source>
</evidence>
<dbReference type="Proteomes" id="UP000326936">
    <property type="component" value="Chromosome"/>
</dbReference>
<dbReference type="EMBL" id="CP045350">
    <property type="protein sequence ID" value="QFT26686.1"/>
    <property type="molecule type" value="Genomic_DNA"/>
</dbReference>
<dbReference type="SUPFAM" id="SSF46689">
    <property type="entry name" value="Homeodomain-like"/>
    <property type="match status" value="1"/>
</dbReference>
<protein>
    <recommendedName>
        <fullName evidence="3">HTH-type transcriptional regulator MT1864/Rv1816-like C-terminal domain-containing protein</fullName>
    </recommendedName>
</protein>
<dbReference type="InterPro" id="IPR025996">
    <property type="entry name" value="MT1864/Rv1816-like_C"/>
</dbReference>
<evidence type="ECO:0000256" key="1">
    <source>
        <dbReference type="ARBA" id="ARBA00023015"/>
    </source>
</evidence>